<name>A0A7W2D1R8_9ACTN</name>
<dbReference type="AlphaFoldDB" id="A0A7W2D1R8"/>
<organism evidence="2 3">
    <name type="scientific">Streptomyces himalayensis subsp. aureolus</name>
    <dbReference type="NCBI Taxonomy" id="2758039"/>
    <lineage>
        <taxon>Bacteria</taxon>
        <taxon>Bacillati</taxon>
        <taxon>Actinomycetota</taxon>
        <taxon>Actinomycetes</taxon>
        <taxon>Kitasatosporales</taxon>
        <taxon>Streptomycetaceae</taxon>
        <taxon>Streptomyces</taxon>
        <taxon>Streptomyces himalayensis</taxon>
    </lineage>
</organism>
<dbReference type="RefSeq" id="WP_181864935.1">
    <property type="nucleotide sequence ID" value="NZ_JACEQY010000018.1"/>
</dbReference>
<accession>A0A7W2D1R8</accession>
<gene>
    <name evidence="2" type="ORF">H1V43_17755</name>
</gene>
<keyword evidence="3" id="KW-1185">Reference proteome</keyword>
<proteinExistence type="predicted"/>
<sequence>MSRAQSARRLLVDHLGRAPFAAVSAALLERLAGQLGGRASTTTVYGEFVMVTREGITVVPAAEPRPVRCPSRPRSGRPSVRPDHGFGAVTRRGAGGLVLKRRTG</sequence>
<feature type="compositionally biased region" description="Low complexity" evidence="1">
    <location>
        <begin position="68"/>
        <end position="79"/>
    </location>
</feature>
<dbReference type="Proteomes" id="UP000586976">
    <property type="component" value="Unassembled WGS sequence"/>
</dbReference>
<reference evidence="2 3" key="1">
    <citation type="submission" date="2020-07" db="EMBL/GenBank/DDBJ databases">
        <title>Streptomyces isolated from Indian soil.</title>
        <authorList>
            <person name="Mandal S."/>
            <person name="Maiti P.K."/>
        </authorList>
    </citation>
    <scope>NUCLEOTIDE SEQUENCE [LARGE SCALE GENOMIC DNA]</scope>
    <source>
        <strain evidence="2 3">PSKA54</strain>
    </source>
</reference>
<comment type="caution">
    <text evidence="2">The sequence shown here is derived from an EMBL/GenBank/DDBJ whole genome shotgun (WGS) entry which is preliminary data.</text>
</comment>
<dbReference type="EMBL" id="JACEQY010000018">
    <property type="protein sequence ID" value="MBA4863195.1"/>
    <property type="molecule type" value="Genomic_DNA"/>
</dbReference>
<protein>
    <submittedName>
        <fullName evidence="2">Uncharacterized protein</fullName>
    </submittedName>
</protein>
<feature type="region of interest" description="Disordered" evidence="1">
    <location>
        <begin position="64"/>
        <end position="92"/>
    </location>
</feature>
<evidence type="ECO:0000313" key="3">
    <source>
        <dbReference type="Proteomes" id="UP000586976"/>
    </source>
</evidence>
<evidence type="ECO:0000256" key="1">
    <source>
        <dbReference type="SAM" id="MobiDB-lite"/>
    </source>
</evidence>
<evidence type="ECO:0000313" key="2">
    <source>
        <dbReference type="EMBL" id="MBA4863195.1"/>
    </source>
</evidence>